<feature type="compositionally biased region" description="Basic and acidic residues" evidence="1">
    <location>
        <begin position="129"/>
        <end position="167"/>
    </location>
</feature>
<dbReference type="AlphaFoldDB" id="A0A8W7P4T3"/>
<dbReference type="Proteomes" id="UP000075882">
    <property type="component" value="Unassembled WGS sequence"/>
</dbReference>
<evidence type="ECO:0000313" key="2">
    <source>
        <dbReference type="EnsemblMetazoa" id="ACOM024865-PA.1"/>
    </source>
</evidence>
<feature type="region of interest" description="Disordered" evidence="1">
    <location>
        <begin position="1"/>
        <end position="181"/>
    </location>
</feature>
<accession>A0A8W7P4T3</accession>
<organism evidence="2">
    <name type="scientific">Anopheles coluzzii</name>
    <name type="common">African malaria mosquito</name>
    <dbReference type="NCBI Taxonomy" id="1518534"/>
    <lineage>
        <taxon>Eukaryota</taxon>
        <taxon>Metazoa</taxon>
        <taxon>Ecdysozoa</taxon>
        <taxon>Arthropoda</taxon>
        <taxon>Hexapoda</taxon>
        <taxon>Insecta</taxon>
        <taxon>Pterygota</taxon>
        <taxon>Neoptera</taxon>
        <taxon>Endopterygota</taxon>
        <taxon>Diptera</taxon>
        <taxon>Nematocera</taxon>
        <taxon>Culicoidea</taxon>
        <taxon>Culicidae</taxon>
        <taxon>Anophelinae</taxon>
        <taxon>Anopheles</taxon>
    </lineage>
</organism>
<reference evidence="2" key="1">
    <citation type="submission" date="2022-08" db="UniProtKB">
        <authorList>
            <consortium name="EnsemblMetazoa"/>
        </authorList>
    </citation>
    <scope>IDENTIFICATION</scope>
</reference>
<evidence type="ECO:0000256" key="1">
    <source>
        <dbReference type="SAM" id="MobiDB-lite"/>
    </source>
</evidence>
<sequence>MPMRTSVAGSETRPPACVRGLALSRTPAQTGSRECERASERTPVASECESARAGCRREIEGAGTAEQSSGREREKNGTKPRQHANATACQERTGIAWAWGGGGGAQEVSGAKLGQRENRTAGSAVRSSTGDRENWCCERKQEREKSRPKPDEVPVSGPKREERDPQRDWAGQSCRCKWDGM</sequence>
<proteinExistence type="predicted"/>
<protein>
    <submittedName>
        <fullName evidence="2">Uncharacterized protein</fullName>
    </submittedName>
</protein>
<name>A0A8W7P4T3_ANOCL</name>
<dbReference type="EnsemblMetazoa" id="ACOM024865-RA">
    <property type="protein sequence ID" value="ACOM024865-PA.1"/>
    <property type="gene ID" value="ACOM024865"/>
</dbReference>